<dbReference type="AlphaFoldDB" id="W0RAJ2"/>
<dbReference type="SUPFAM" id="SSF54637">
    <property type="entry name" value="Thioesterase/thiol ester dehydrase-isomerase"/>
    <property type="match status" value="1"/>
</dbReference>
<dbReference type="GO" id="GO:0047617">
    <property type="term" value="F:fatty acyl-CoA hydrolase activity"/>
    <property type="evidence" value="ECO:0007669"/>
    <property type="project" value="TreeGrafter"/>
</dbReference>
<dbReference type="Proteomes" id="UP000019151">
    <property type="component" value="Chromosome"/>
</dbReference>
<sequence length="124" mass="14159">MRVEPTDLDDQDHVNNVVYVRWVQDAAIAHWRALTTTDIQATVGWALLRHEIDYRAAARLGDEVIVRTRVGHLEGITFERLTDIRRAADGRVLAESRTLWCPIDPRSGRPRRVSEEVRSLFSAG</sequence>
<reference evidence="3 4" key="1">
    <citation type="journal article" date="2014" name="Genome Announc.">
        <title>Genome Sequence and Methylome of Soil Bacterium Gemmatirosa kalamazoonensis KBS708T, a Member of the Rarely Cultivated Gemmatimonadetes Phylum.</title>
        <authorList>
            <person name="Debruyn J.M."/>
            <person name="Radosevich M."/>
            <person name="Wommack K.E."/>
            <person name="Polson S.W."/>
            <person name="Hauser L.J."/>
            <person name="Fawaz M.N."/>
            <person name="Korlach J."/>
            <person name="Tsai Y.C."/>
        </authorList>
    </citation>
    <scope>NUCLEOTIDE SEQUENCE [LARGE SCALE GENOMIC DNA]</scope>
    <source>
        <strain evidence="3 4">KBS708</strain>
    </source>
</reference>
<keyword evidence="4" id="KW-1185">Reference proteome</keyword>
<accession>W0RAJ2</accession>
<keyword evidence="2" id="KW-0378">Hydrolase</keyword>
<evidence type="ECO:0000313" key="3">
    <source>
        <dbReference type="EMBL" id="AHG88124.1"/>
    </source>
</evidence>
<evidence type="ECO:0000256" key="2">
    <source>
        <dbReference type="ARBA" id="ARBA00022801"/>
    </source>
</evidence>
<dbReference type="EMBL" id="CP007128">
    <property type="protein sequence ID" value="AHG88124.1"/>
    <property type="molecule type" value="Genomic_DNA"/>
</dbReference>
<evidence type="ECO:0000256" key="1">
    <source>
        <dbReference type="ARBA" id="ARBA00005953"/>
    </source>
</evidence>
<dbReference type="HOGENOM" id="CLU_101141_4_1_0"/>
<organism evidence="3 4">
    <name type="scientific">Gemmatirosa kalamazoonensis</name>
    <dbReference type="NCBI Taxonomy" id="861299"/>
    <lineage>
        <taxon>Bacteria</taxon>
        <taxon>Pseudomonadati</taxon>
        <taxon>Gemmatimonadota</taxon>
        <taxon>Gemmatimonadia</taxon>
        <taxon>Gemmatimonadales</taxon>
        <taxon>Gemmatimonadaceae</taxon>
        <taxon>Gemmatirosa</taxon>
    </lineage>
</organism>
<dbReference type="InterPro" id="IPR050563">
    <property type="entry name" value="4-hydroxybenzoyl-CoA_TE"/>
</dbReference>
<protein>
    <submittedName>
        <fullName evidence="3">Thioesterase superfamily protein</fullName>
    </submittedName>
</protein>
<dbReference type="PANTHER" id="PTHR31793:SF27">
    <property type="entry name" value="NOVEL THIOESTERASE SUPERFAMILY DOMAIN AND SAPOSIN A-TYPE DOMAIN CONTAINING PROTEIN (0610012H03RIK)"/>
    <property type="match status" value="1"/>
</dbReference>
<dbReference type="InterPro" id="IPR029069">
    <property type="entry name" value="HotDog_dom_sf"/>
</dbReference>
<gene>
    <name evidence="3" type="ORF">J421_0587</name>
</gene>
<dbReference type="eggNOG" id="COG0824">
    <property type="taxonomic scope" value="Bacteria"/>
</dbReference>
<comment type="similarity">
    <text evidence="1">Belongs to the 4-hydroxybenzoyl-CoA thioesterase family.</text>
</comment>
<evidence type="ECO:0000313" key="4">
    <source>
        <dbReference type="Proteomes" id="UP000019151"/>
    </source>
</evidence>
<dbReference type="Gene3D" id="3.10.129.10">
    <property type="entry name" value="Hotdog Thioesterase"/>
    <property type="match status" value="1"/>
</dbReference>
<dbReference type="InParanoid" id="W0RAJ2"/>
<dbReference type="CDD" id="cd00586">
    <property type="entry name" value="4HBT"/>
    <property type="match status" value="1"/>
</dbReference>
<dbReference type="Pfam" id="PF13279">
    <property type="entry name" value="4HBT_2"/>
    <property type="match status" value="1"/>
</dbReference>
<name>W0RAJ2_9BACT</name>
<dbReference type="STRING" id="861299.J421_0587"/>
<dbReference type="PANTHER" id="PTHR31793">
    <property type="entry name" value="4-HYDROXYBENZOYL-COA THIOESTERASE FAMILY MEMBER"/>
    <property type="match status" value="1"/>
</dbReference>
<dbReference type="KEGG" id="gba:J421_0587"/>
<proteinExistence type="inferred from homology"/>